<dbReference type="Pfam" id="PF00828">
    <property type="entry name" value="Ribosomal_L27A"/>
    <property type="match status" value="1"/>
</dbReference>
<dbReference type="InterPro" id="IPR036227">
    <property type="entry name" value="Ribosomal_uL15/eL18_sf"/>
</dbReference>
<dbReference type="GO" id="GO:1990904">
    <property type="term" value="C:ribonucleoprotein complex"/>
    <property type="evidence" value="ECO:0007669"/>
    <property type="project" value="UniProtKB-KW"/>
</dbReference>
<evidence type="ECO:0000259" key="3">
    <source>
        <dbReference type="Pfam" id="PF00828"/>
    </source>
</evidence>
<name>A0A7J4IXK0_9ARCH</name>
<evidence type="ECO:0000256" key="1">
    <source>
        <dbReference type="ARBA" id="ARBA00022980"/>
    </source>
</evidence>
<dbReference type="SUPFAM" id="SSF52080">
    <property type="entry name" value="Ribosomal proteins L15p and L18e"/>
    <property type="match status" value="1"/>
</dbReference>
<dbReference type="NCBIfam" id="NF003079">
    <property type="entry name" value="PRK04005.1"/>
    <property type="match status" value="1"/>
</dbReference>
<keyword evidence="2" id="KW-0687">Ribonucleoprotein</keyword>
<organism evidence="4 5">
    <name type="scientific">Candidatus Iainarchaeum sp</name>
    <dbReference type="NCBI Taxonomy" id="3101447"/>
    <lineage>
        <taxon>Archaea</taxon>
        <taxon>Candidatus Iainarchaeota</taxon>
        <taxon>Candidatus Iainarchaeia</taxon>
        <taxon>Candidatus Iainarchaeales</taxon>
        <taxon>Candidatus Iainarchaeaceae</taxon>
        <taxon>Candidatus Iainarchaeum</taxon>
    </lineage>
</organism>
<evidence type="ECO:0000313" key="4">
    <source>
        <dbReference type="EMBL" id="HIH10291.1"/>
    </source>
</evidence>
<keyword evidence="1 4" id="KW-0689">Ribosomal protein</keyword>
<dbReference type="GO" id="GO:0005840">
    <property type="term" value="C:ribosome"/>
    <property type="evidence" value="ECO:0007669"/>
    <property type="project" value="UniProtKB-KW"/>
</dbReference>
<protein>
    <submittedName>
        <fullName evidence="4">50S ribosomal protein L18e</fullName>
    </submittedName>
</protein>
<comment type="caution">
    <text evidence="4">The sequence shown here is derived from an EMBL/GenBank/DDBJ whole genome shotgun (WGS) entry which is preliminary data.</text>
</comment>
<sequence>MRTGPSNEKTREIIVDLEKQAKASGKKIWKVLAAKVSNASRRRVSVNLFKISRLAKGSPGKVFVVAGKVLSKGNAEGALEVACLSCSHKAREKIEASKGKVLDLRGLVDSKIETNKMVIVQ</sequence>
<accession>A0A7J4IXK0</accession>
<feature type="domain" description="Large ribosomal subunit protein uL15/eL18" evidence="3">
    <location>
        <begin position="27"/>
        <end position="101"/>
    </location>
</feature>
<evidence type="ECO:0000256" key="2">
    <source>
        <dbReference type="ARBA" id="ARBA00023274"/>
    </source>
</evidence>
<evidence type="ECO:0000313" key="5">
    <source>
        <dbReference type="Proteomes" id="UP000565078"/>
    </source>
</evidence>
<gene>
    <name evidence="4" type="ORF">HA254_06525</name>
</gene>
<dbReference type="Gene3D" id="3.100.10.10">
    <property type="match status" value="1"/>
</dbReference>
<reference evidence="5" key="1">
    <citation type="journal article" date="2020" name="bioRxiv">
        <title>A rank-normalized archaeal taxonomy based on genome phylogeny resolves widespread incomplete and uneven classifications.</title>
        <authorList>
            <person name="Rinke C."/>
            <person name="Chuvochina M."/>
            <person name="Mussig A.J."/>
            <person name="Chaumeil P.-A."/>
            <person name="Waite D.W."/>
            <person name="Whitman W.B."/>
            <person name="Parks D.H."/>
            <person name="Hugenholtz P."/>
        </authorList>
    </citation>
    <scope>NUCLEOTIDE SEQUENCE [LARGE SCALE GENOMIC DNA]</scope>
</reference>
<dbReference type="AlphaFoldDB" id="A0A7J4IXK0"/>
<dbReference type="Proteomes" id="UP000565078">
    <property type="component" value="Unassembled WGS sequence"/>
</dbReference>
<dbReference type="EMBL" id="DUGC01000104">
    <property type="protein sequence ID" value="HIH10291.1"/>
    <property type="molecule type" value="Genomic_DNA"/>
</dbReference>
<dbReference type="InterPro" id="IPR021131">
    <property type="entry name" value="Ribosomal_uL15/eL18"/>
</dbReference>
<proteinExistence type="predicted"/>